<sequence>MKKLIPIFFLSLALAGLLIMLLGCDKSAENSPSPETGKGGSMARFAVTGNTLYIVSKTSLEVYDIQNGAEPVKKTNKQLGIGVETIFPYQKNLFIGTTTGMFIFDNSAPENPSLVSQYWHIQSCDPVVVQGSYAFVTLRNGVSCRPGNTLSSLDVIDISNLTTPNMISSTAMESPYGLGVTDSLLFVCEGDKGLKVMDIKDPRKPVLKYNYPDVTSYDVIPIENRLIVTGDKGLYQYTFNSTDSLKLLSKIPVL</sequence>
<evidence type="ECO:0000313" key="2">
    <source>
        <dbReference type="Proteomes" id="UP000612680"/>
    </source>
</evidence>
<name>A0ABX7I0F7_9BACT</name>
<gene>
    <name evidence="1" type="ORF">HWI92_00430</name>
</gene>
<evidence type="ECO:0000313" key="1">
    <source>
        <dbReference type="EMBL" id="QRQ99483.1"/>
    </source>
</evidence>
<dbReference type="Proteomes" id="UP000612680">
    <property type="component" value="Chromosome"/>
</dbReference>
<dbReference type="PROSITE" id="PS51257">
    <property type="entry name" value="PROKAR_LIPOPROTEIN"/>
    <property type="match status" value="1"/>
</dbReference>
<proteinExistence type="predicted"/>
<dbReference type="Pfam" id="PF08309">
    <property type="entry name" value="LVIVD"/>
    <property type="match status" value="3"/>
</dbReference>
<protein>
    <recommendedName>
        <fullName evidence="3">LVIVD repeat-containing protein</fullName>
    </recommendedName>
</protein>
<evidence type="ECO:0008006" key="3">
    <source>
        <dbReference type="Google" id="ProtNLM"/>
    </source>
</evidence>
<dbReference type="InterPro" id="IPR013211">
    <property type="entry name" value="LVIVD"/>
</dbReference>
<reference evidence="1 2" key="1">
    <citation type="submission" date="2020-06" db="EMBL/GenBank/DDBJ databases">
        <title>Dyadobacter sandarakinus sp. nov., isolated from the soil of the Arctic Yellow River Station.</title>
        <authorList>
            <person name="Zhang Y."/>
            <person name="Peng F."/>
        </authorList>
    </citation>
    <scope>NUCLEOTIDE SEQUENCE [LARGE SCALE GENOMIC DNA]</scope>
    <source>
        <strain evidence="1 2">Q3-56</strain>
    </source>
</reference>
<dbReference type="EMBL" id="CP056775">
    <property type="protein sequence ID" value="QRQ99483.1"/>
    <property type="molecule type" value="Genomic_DNA"/>
</dbReference>
<keyword evidence="2" id="KW-1185">Reference proteome</keyword>
<dbReference type="RefSeq" id="WP_204660246.1">
    <property type="nucleotide sequence ID" value="NZ_CP056775.1"/>
</dbReference>
<accession>A0ABX7I0F7</accession>
<organism evidence="1 2">
    <name type="scientific">Dyadobacter sandarakinus</name>
    <dbReference type="NCBI Taxonomy" id="2747268"/>
    <lineage>
        <taxon>Bacteria</taxon>
        <taxon>Pseudomonadati</taxon>
        <taxon>Bacteroidota</taxon>
        <taxon>Cytophagia</taxon>
        <taxon>Cytophagales</taxon>
        <taxon>Spirosomataceae</taxon>
        <taxon>Dyadobacter</taxon>
    </lineage>
</organism>
<dbReference type="SUPFAM" id="SSF69322">
    <property type="entry name" value="Tricorn protease domain 2"/>
    <property type="match status" value="1"/>
</dbReference>